<dbReference type="InterPro" id="IPR003848">
    <property type="entry name" value="DUF218"/>
</dbReference>
<evidence type="ECO:0000313" key="4">
    <source>
        <dbReference type="Proteomes" id="UP000746535"/>
    </source>
</evidence>
<sequence length="253" mass="27914">MFARYLLKQLFYPPCLLIMLLLAGWLMRHRAPRLAGTCFAVGLVGFVVMSLPAAMQGGATLLETEPPLPVASWTTLAQRADVIVVLGAGRERGDPAWEGEDQPTGIALERMRYAAALAKASGLPLLTSGGLHYGEPPSEAHIMAKSLEQDFSIETRWLEPRSRTTWENATFSAQLLKAQGLHRVVVVTQAWHMPRARWSFERAGLEVVSAPVGFLSRSNGRPLSGWVPDAKAFWQTTQLLNEAVGQLGYRLFY</sequence>
<keyword evidence="1" id="KW-0472">Membrane</keyword>
<dbReference type="Gene3D" id="3.40.50.620">
    <property type="entry name" value="HUPs"/>
    <property type="match status" value="1"/>
</dbReference>
<dbReference type="PANTHER" id="PTHR30336">
    <property type="entry name" value="INNER MEMBRANE PROTEIN, PROBABLE PERMEASE"/>
    <property type="match status" value="1"/>
</dbReference>
<evidence type="ECO:0000313" key="3">
    <source>
        <dbReference type="EMBL" id="NJP02515.1"/>
    </source>
</evidence>
<feature type="transmembrane region" description="Helical" evidence="1">
    <location>
        <begin position="34"/>
        <end position="55"/>
    </location>
</feature>
<reference evidence="3 4" key="1">
    <citation type="submission" date="2020-03" db="EMBL/GenBank/DDBJ databases">
        <authorList>
            <person name="Wang L."/>
            <person name="He N."/>
            <person name="Li Y."/>
            <person name="Fang Y."/>
            <person name="Zhang F."/>
        </authorList>
    </citation>
    <scope>NUCLEOTIDE SEQUENCE [LARGE SCALE GENOMIC DNA]</scope>
    <source>
        <strain evidence="4">hsmgli-8</strain>
    </source>
</reference>
<protein>
    <submittedName>
        <fullName evidence="3">YdcF family protein</fullName>
    </submittedName>
</protein>
<dbReference type="EMBL" id="JAAVJI010000011">
    <property type="protein sequence ID" value="NJP02515.1"/>
    <property type="molecule type" value="Genomic_DNA"/>
</dbReference>
<dbReference type="InterPro" id="IPR051599">
    <property type="entry name" value="Cell_Envelope_Assoc"/>
</dbReference>
<proteinExistence type="predicted"/>
<gene>
    <name evidence="3" type="ORF">HBH25_16825</name>
</gene>
<dbReference type="CDD" id="cd06259">
    <property type="entry name" value="YdcF-like"/>
    <property type="match status" value="1"/>
</dbReference>
<dbReference type="Proteomes" id="UP000746535">
    <property type="component" value="Unassembled WGS sequence"/>
</dbReference>
<accession>A0ABX0YHU4</accession>
<evidence type="ECO:0000256" key="1">
    <source>
        <dbReference type="SAM" id="Phobius"/>
    </source>
</evidence>
<evidence type="ECO:0000259" key="2">
    <source>
        <dbReference type="Pfam" id="PF02698"/>
    </source>
</evidence>
<dbReference type="RefSeq" id="WP_168085104.1">
    <property type="nucleotide sequence ID" value="NZ_JAAVJI010000011.1"/>
</dbReference>
<feature type="transmembrane region" description="Helical" evidence="1">
    <location>
        <begin position="6"/>
        <end position="27"/>
    </location>
</feature>
<feature type="domain" description="DUF218" evidence="2">
    <location>
        <begin position="81"/>
        <end position="245"/>
    </location>
</feature>
<name>A0ABX0YHU4_9PSED</name>
<keyword evidence="1" id="KW-0812">Transmembrane</keyword>
<keyword evidence="4" id="KW-1185">Reference proteome</keyword>
<organism evidence="3 4">
    <name type="scientific">Pseudomonas quercus</name>
    <dbReference type="NCBI Taxonomy" id="2722792"/>
    <lineage>
        <taxon>Bacteria</taxon>
        <taxon>Pseudomonadati</taxon>
        <taxon>Pseudomonadota</taxon>
        <taxon>Gammaproteobacteria</taxon>
        <taxon>Pseudomonadales</taxon>
        <taxon>Pseudomonadaceae</taxon>
        <taxon>Pseudomonas</taxon>
    </lineage>
</organism>
<dbReference type="Pfam" id="PF02698">
    <property type="entry name" value="DUF218"/>
    <property type="match status" value="1"/>
</dbReference>
<dbReference type="InterPro" id="IPR014729">
    <property type="entry name" value="Rossmann-like_a/b/a_fold"/>
</dbReference>
<comment type="caution">
    <text evidence="3">The sequence shown here is derived from an EMBL/GenBank/DDBJ whole genome shotgun (WGS) entry which is preliminary data.</text>
</comment>
<keyword evidence="1" id="KW-1133">Transmembrane helix</keyword>
<dbReference type="PANTHER" id="PTHR30336:SF4">
    <property type="entry name" value="ENVELOPE BIOGENESIS FACTOR ELYC"/>
    <property type="match status" value="1"/>
</dbReference>